<dbReference type="SMART" id="SM00226">
    <property type="entry name" value="LMWPc"/>
    <property type="match status" value="1"/>
</dbReference>
<dbReference type="RefSeq" id="WP_007021839.1">
    <property type="nucleotide sequence ID" value="NZ_CH724126.1"/>
</dbReference>
<dbReference type="Proteomes" id="UP000002171">
    <property type="component" value="Unassembled WGS sequence"/>
</dbReference>
<dbReference type="Pfam" id="PF01451">
    <property type="entry name" value="LMWPc"/>
    <property type="match status" value="1"/>
</dbReference>
<evidence type="ECO:0000256" key="1">
    <source>
        <dbReference type="ARBA" id="ARBA00022849"/>
    </source>
</evidence>
<dbReference type="GO" id="GO:0046685">
    <property type="term" value="P:response to arsenic-containing substance"/>
    <property type="evidence" value="ECO:0007669"/>
    <property type="project" value="UniProtKB-KW"/>
</dbReference>
<evidence type="ECO:0000259" key="2">
    <source>
        <dbReference type="SMART" id="SM00226"/>
    </source>
</evidence>
<feature type="domain" description="Phosphotyrosine protein phosphatase I" evidence="2">
    <location>
        <begin position="7"/>
        <end position="132"/>
    </location>
</feature>
<name>A0A7U8C923_NEPCE</name>
<evidence type="ECO:0000313" key="3">
    <source>
        <dbReference type="EMBL" id="EAR62821.1"/>
    </source>
</evidence>
<gene>
    <name evidence="3" type="ORF">MED92_06876</name>
</gene>
<dbReference type="SUPFAM" id="SSF52788">
    <property type="entry name" value="Phosphotyrosine protein phosphatases I"/>
    <property type="match status" value="1"/>
</dbReference>
<organism evidence="3 4">
    <name type="scientific">Neptuniibacter caesariensis</name>
    <dbReference type="NCBI Taxonomy" id="207954"/>
    <lineage>
        <taxon>Bacteria</taxon>
        <taxon>Pseudomonadati</taxon>
        <taxon>Pseudomonadota</taxon>
        <taxon>Gammaproteobacteria</taxon>
        <taxon>Oceanospirillales</taxon>
        <taxon>Oceanospirillaceae</taxon>
        <taxon>Neptuniibacter</taxon>
    </lineage>
</organism>
<dbReference type="OrthoDB" id="9793058at2"/>
<sequence length="136" mass="15295">MSNLQPMKLLFVCRHNAVRSQVAEVLANSISHGKVQALSAGVEPQPVPDFIQEWAGGYSTQSSALSTTSLQEMEGHDFDLIITLCDKTHQALPELSTDTAHIRWDFQHPDNMESLKHLEIELSERLRLMFLAKNLI</sequence>
<dbReference type="AlphaFoldDB" id="A0A7U8C923"/>
<keyword evidence="4" id="KW-1185">Reference proteome</keyword>
<dbReference type="PANTHER" id="PTHR43428">
    <property type="entry name" value="ARSENATE REDUCTASE"/>
    <property type="match status" value="1"/>
</dbReference>
<protein>
    <submittedName>
        <fullName evidence="3">Protein tyrosine phosphatase</fullName>
    </submittedName>
</protein>
<keyword evidence="1" id="KW-0059">Arsenical resistance</keyword>
<comment type="caution">
    <text evidence="3">The sequence shown here is derived from an EMBL/GenBank/DDBJ whole genome shotgun (WGS) entry which is preliminary data.</text>
</comment>
<dbReference type="Gene3D" id="3.40.50.2300">
    <property type="match status" value="1"/>
</dbReference>
<proteinExistence type="predicted"/>
<evidence type="ECO:0000313" key="4">
    <source>
        <dbReference type="Proteomes" id="UP000002171"/>
    </source>
</evidence>
<accession>A0A7U8C923</accession>
<dbReference type="InterPro" id="IPR023485">
    <property type="entry name" value="Ptyr_pPase"/>
</dbReference>
<dbReference type="PANTHER" id="PTHR43428:SF1">
    <property type="entry name" value="ARSENATE REDUCTASE"/>
    <property type="match status" value="1"/>
</dbReference>
<dbReference type="EMBL" id="AAOW01000001">
    <property type="protein sequence ID" value="EAR62821.1"/>
    <property type="molecule type" value="Genomic_DNA"/>
</dbReference>
<dbReference type="InterPro" id="IPR036196">
    <property type="entry name" value="Ptyr_pPase_sf"/>
</dbReference>
<reference evidence="3 4" key="1">
    <citation type="submission" date="2006-02" db="EMBL/GenBank/DDBJ databases">
        <authorList>
            <person name="Pinhassi J."/>
            <person name="Pedros-Alio C."/>
            <person name="Ferriera S."/>
            <person name="Johnson J."/>
            <person name="Kravitz S."/>
            <person name="Halpern A."/>
            <person name="Remington K."/>
            <person name="Beeson K."/>
            <person name="Tran B."/>
            <person name="Rogers Y.-H."/>
            <person name="Friedman R."/>
            <person name="Venter J.C."/>
        </authorList>
    </citation>
    <scope>NUCLEOTIDE SEQUENCE [LARGE SCALE GENOMIC DNA]</scope>
    <source>
        <strain evidence="3 4">MED92</strain>
    </source>
</reference>